<evidence type="ECO:0000259" key="4">
    <source>
        <dbReference type="Pfam" id="PF20789"/>
    </source>
</evidence>
<comment type="caution">
    <text evidence="5">The sequence shown here is derived from an EMBL/GenBank/DDBJ whole genome shotgun (WGS) entry which is preliminary data.</text>
</comment>
<feature type="domain" description="Acyl-CoA thioesterase-like N-terminal HotDog" evidence="3">
    <location>
        <begin position="34"/>
        <end position="113"/>
    </location>
</feature>
<dbReference type="InterPro" id="IPR029069">
    <property type="entry name" value="HotDog_dom_sf"/>
</dbReference>
<proteinExistence type="inferred from homology"/>
<keyword evidence="6" id="KW-1185">Reference proteome</keyword>
<evidence type="ECO:0000313" key="5">
    <source>
        <dbReference type="EMBL" id="MFC5745843.1"/>
    </source>
</evidence>
<evidence type="ECO:0000256" key="1">
    <source>
        <dbReference type="ARBA" id="ARBA00006538"/>
    </source>
</evidence>
<evidence type="ECO:0000256" key="2">
    <source>
        <dbReference type="ARBA" id="ARBA00022801"/>
    </source>
</evidence>
<dbReference type="CDD" id="cd03444">
    <property type="entry name" value="Thioesterase_II_repeat1"/>
    <property type="match status" value="1"/>
</dbReference>
<dbReference type="EMBL" id="JBHSON010000010">
    <property type="protein sequence ID" value="MFC5745843.1"/>
    <property type="molecule type" value="Genomic_DNA"/>
</dbReference>
<gene>
    <name evidence="5" type="ORF">ACFPZN_09510</name>
</gene>
<dbReference type="Pfam" id="PF13622">
    <property type="entry name" value="4HBT_3"/>
    <property type="match status" value="1"/>
</dbReference>
<protein>
    <submittedName>
        <fullName evidence="5">Acyl-CoA thioesterase</fullName>
    </submittedName>
</protein>
<sequence>MEITERPGLARLLTLEPVGGNLLRAAAEDAPSHPGARLFGGQVAAQALMAAGHTVPADRAAHSAHGHFLRAGDPRLPVDYRVEEMRAGSSFTTRRVVAEQNGAAIFLLTASFQVEEEGLRHQTPRSAAPDPETLPPAIEAMASAGEPSLSWFRTFSATFPLDLRFDGELPRVAVARGERRPPKQRFWLRSARPLGDDALLHAGAAAFATDVFLLSSSLPPHGLKAGDPGLVFASLDHTVWFHRPFRADEWFLYDQESFWADRGRALCRGLIFDREGVLVATVMQEALVRAPRTRPGP</sequence>
<dbReference type="CDD" id="cd03445">
    <property type="entry name" value="Thioesterase_II_repeat2"/>
    <property type="match status" value="1"/>
</dbReference>
<dbReference type="InterPro" id="IPR049450">
    <property type="entry name" value="ACOT8-like_C"/>
</dbReference>
<evidence type="ECO:0000259" key="3">
    <source>
        <dbReference type="Pfam" id="PF13622"/>
    </source>
</evidence>
<reference evidence="6" key="1">
    <citation type="journal article" date="2019" name="Int. J. Syst. Evol. Microbiol.">
        <title>The Global Catalogue of Microorganisms (GCM) 10K type strain sequencing project: providing services to taxonomists for standard genome sequencing and annotation.</title>
        <authorList>
            <consortium name="The Broad Institute Genomics Platform"/>
            <consortium name="The Broad Institute Genome Sequencing Center for Infectious Disease"/>
            <person name="Wu L."/>
            <person name="Ma J."/>
        </authorList>
    </citation>
    <scope>NUCLEOTIDE SEQUENCE [LARGE SCALE GENOMIC DNA]</scope>
    <source>
        <strain evidence="6">KCTC 42087</strain>
    </source>
</reference>
<dbReference type="Pfam" id="PF20789">
    <property type="entry name" value="4HBT_3C"/>
    <property type="match status" value="1"/>
</dbReference>
<comment type="similarity">
    <text evidence="1">Belongs to the C/M/P thioester hydrolase family.</text>
</comment>
<feature type="domain" description="Acyl-CoA thioesterase-like C-terminal" evidence="4">
    <location>
        <begin position="149"/>
        <end position="288"/>
    </location>
</feature>
<dbReference type="InterPro" id="IPR003703">
    <property type="entry name" value="Acyl_CoA_thio"/>
</dbReference>
<dbReference type="PANTHER" id="PTHR11066:SF34">
    <property type="entry name" value="ACYL-COENZYME A THIOESTERASE 8"/>
    <property type="match status" value="1"/>
</dbReference>
<keyword evidence="2" id="KW-0378">Hydrolase</keyword>
<evidence type="ECO:0000313" key="6">
    <source>
        <dbReference type="Proteomes" id="UP001596074"/>
    </source>
</evidence>
<dbReference type="SUPFAM" id="SSF54637">
    <property type="entry name" value="Thioesterase/thiol ester dehydrase-isomerase"/>
    <property type="match status" value="2"/>
</dbReference>
<dbReference type="RefSeq" id="WP_378281467.1">
    <property type="nucleotide sequence ID" value="NZ_JBHSON010000010.1"/>
</dbReference>
<dbReference type="InterPro" id="IPR042171">
    <property type="entry name" value="Acyl-CoA_hotdog"/>
</dbReference>
<organism evidence="5 6">
    <name type="scientific">Actinomadura rugatobispora</name>
    <dbReference type="NCBI Taxonomy" id="1994"/>
    <lineage>
        <taxon>Bacteria</taxon>
        <taxon>Bacillati</taxon>
        <taxon>Actinomycetota</taxon>
        <taxon>Actinomycetes</taxon>
        <taxon>Streptosporangiales</taxon>
        <taxon>Thermomonosporaceae</taxon>
        <taxon>Actinomadura</taxon>
    </lineage>
</organism>
<dbReference type="InterPro" id="IPR049449">
    <property type="entry name" value="TesB_ACOT8-like_N"/>
</dbReference>
<dbReference type="Gene3D" id="2.40.160.210">
    <property type="entry name" value="Acyl-CoA thioesterase, double hotdog domain"/>
    <property type="match status" value="1"/>
</dbReference>
<accession>A0ABW0ZTP5</accession>
<name>A0ABW0ZTP5_9ACTN</name>
<dbReference type="PANTHER" id="PTHR11066">
    <property type="entry name" value="ACYL-COA THIOESTERASE"/>
    <property type="match status" value="1"/>
</dbReference>
<dbReference type="Proteomes" id="UP001596074">
    <property type="component" value="Unassembled WGS sequence"/>
</dbReference>